<dbReference type="InterPro" id="IPR036079">
    <property type="entry name" value="ATPase_csu/dsu_sf"/>
</dbReference>
<name>A0A1G8X1F6_9LACT</name>
<comment type="similarity">
    <text evidence="1">Belongs to the V-ATPase V0D/AC39 subunit family.</text>
</comment>
<dbReference type="InterPro" id="IPR044911">
    <property type="entry name" value="V-type_ATPase_csu/dsu_dom_3"/>
</dbReference>
<dbReference type="InterPro" id="IPR035067">
    <property type="entry name" value="V-type_ATPase_csu/dsu"/>
</dbReference>
<evidence type="ECO:0000313" key="5">
    <source>
        <dbReference type="Proteomes" id="UP000199433"/>
    </source>
</evidence>
<dbReference type="InterPro" id="IPR002843">
    <property type="entry name" value="ATPase_V0-cplx_csu/dsu"/>
</dbReference>
<dbReference type="Gene3D" id="1.10.132.50">
    <property type="entry name" value="ATP synthase (C/AC39) subunit, domain 3"/>
    <property type="match status" value="1"/>
</dbReference>
<gene>
    <name evidence="4" type="ORF">SAMN04488098_100548</name>
</gene>
<dbReference type="InterPro" id="IPR050873">
    <property type="entry name" value="V-ATPase_V0D/AC39_subunit"/>
</dbReference>
<dbReference type="PANTHER" id="PTHR38682">
    <property type="entry name" value="V-TYPE ATP SYNTHASE SUBUNIT C"/>
    <property type="match status" value="1"/>
</dbReference>
<reference evidence="5" key="1">
    <citation type="submission" date="2016-10" db="EMBL/GenBank/DDBJ databases">
        <authorList>
            <person name="Varghese N."/>
            <person name="Submissions S."/>
        </authorList>
    </citation>
    <scope>NUCLEOTIDE SEQUENCE [LARGE SCALE GENOMIC DNA]</scope>
    <source>
        <strain evidence="5">DSM 19181</strain>
    </source>
</reference>
<evidence type="ECO:0000256" key="3">
    <source>
        <dbReference type="ARBA" id="ARBA00023065"/>
    </source>
</evidence>
<dbReference type="OrthoDB" id="1653at2"/>
<dbReference type="PANTHER" id="PTHR38682:SF1">
    <property type="entry name" value="V-TYPE ATP SYNTHASE SUBUNIT C"/>
    <property type="match status" value="1"/>
</dbReference>
<proteinExistence type="inferred from homology"/>
<dbReference type="AlphaFoldDB" id="A0A1G8X1F6"/>
<keyword evidence="2" id="KW-0813">Transport</keyword>
<dbReference type="Pfam" id="PF01992">
    <property type="entry name" value="vATP-synt_AC39"/>
    <property type="match status" value="1"/>
</dbReference>
<dbReference type="SUPFAM" id="SSF103486">
    <property type="entry name" value="V-type ATP synthase subunit C"/>
    <property type="match status" value="1"/>
</dbReference>
<dbReference type="GO" id="GO:0046961">
    <property type="term" value="F:proton-transporting ATPase activity, rotational mechanism"/>
    <property type="evidence" value="ECO:0007669"/>
    <property type="project" value="InterPro"/>
</dbReference>
<keyword evidence="5" id="KW-1185">Reference proteome</keyword>
<sequence>MKDTAYGSSNVLIRIYENDLLTRSHFERMLTADSFEDAVNVLRETPYRNDVDRIKEDKSYDEMFMNELHQTFDELLKIVPNKELIELAGLRYAYHNLKVLFKEEFTDQNLDHLFIPIGRYPVSELRQAVRTGESDVLPAEYMDSIHELQEDYDQYQNVQSVDIILDRRYFTHLRLLADQTGEEGVPELIETLIDYNNISTLVRGMKQNRTRNFLLTVLSSSGSIPKEDLLEIADNGQQYALQYFRTSDYRKLIEQSVDSETNELSTVRIDHQTDDAYMNMMRDARLQSFGPMPVLAYLYAKEIEVKNLRLILSGKENGVPADAIRERMRLNYAQ</sequence>
<protein>
    <submittedName>
        <fullName evidence="4">V/A-type H+-transporting ATPase subunit C</fullName>
    </submittedName>
</protein>
<accession>A0A1G8X1F6</accession>
<dbReference type="STRING" id="426701.SAMN04488098_100548"/>
<dbReference type="RefSeq" id="WP_091265003.1">
    <property type="nucleotide sequence ID" value="NZ_FNFK01000005.1"/>
</dbReference>
<keyword evidence="3" id="KW-0406">Ion transport</keyword>
<dbReference type="EMBL" id="FNFK01000005">
    <property type="protein sequence ID" value="SDJ83580.1"/>
    <property type="molecule type" value="Genomic_DNA"/>
</dbReference>
<evidence type="ECO:0000256" key="2">
    <source>
        <dbReference type="ARBA" id="ARBA00022448"/>
    </source>
</evidence>
<organism evidence="4 5">
    <name type="scientific">Alkalibacterium thalassium</name>
    <dbReference type="NCBI Taxonomy" id="426701"/>
    <lineage>
        <taxon>Bacteria</taxon>
        <taxon>Bacillati</taxon>
        <taxon>Bacillota</taxon>
        <taxon>Bacilli</taxon>
        <taxon>Lactobacillales</taxon>
        <taxon>Carnobacteriaceae</taxon>
        <taxon>Alkalibacterium</taxon>
    </lineage>
</organism>
<evidence type="ECO:0000313" key="4">
    <source>
        <dbReference type="EMBL" id="SDJ83580.1"/>
    </source>
</evidence>
<dbReference type="Proteomes" id="UP000199433">
    <property type="component" value="Unassembled WGS sequence"/>
</dbReference>
<evidence type="ECO:0000256" key="1">
    <source>
        <dbReference type="ARBA" id="ARBA00006709"/>
    </source>
</evidence>
<dbReference type="NCBIfam" id="NF002266">
    <property type="entry name" value="PRK01198.1-2"/>
    <property type="match status" value="1"/>
</dbReference>
<dbReference type="Gene3D" id="1.20.1690.10">
    <property type="entry name" value="V-type ATP synthase subunit C domain"/>
    <property type="match status" value="2"/>
</dbReference>